<proteinExistence type="inferred from homology"/>
<dbReference type="RefSeq" id="WP_394469860.1">
    <property type="nucleotide sequence ID" value="NZ_JBIGHY010000002.1"/>
</dbReference>
<dbReference type="EMBL" id="JBIGHY010000002">
    <property type="protein sequence ID" value="MFG6413785.1"/>
    <property type="molecule type" value="Genomic_DNA"/>
</dbReference>
<dbReference type="Proteomes" id="UP001606300">
    <property type="component" value="Unassembled WGS sequence"/>
</dbReference>
<dbReference type="PANTHER" id="PTHR30349">
    <property type="entry name" value="PHAGE INTEGRASE-RELATED"/>
    <property type="match status" value="1"/>
</dbReference>
<keyword evidence="2" id="KW-0229">DNA integration</keyword>
<dbReference type="PANTHER" id="PTHR30349:SF41">
    <property type="entry name" value="INTEGRASE_RECOMBINASE PROTEIN MJ0367-RELATED"/>
    <property type="match status" value="1"/>
</dbReference>
<keyword evidence="7" id="KW-1185">Reference proteome</keyword>
<accession>A0ABW7EK84</accession>
<dbReference type="InterPro" id="IPR013762">
    <property type="entry name" value="Integrase-like_cat_sf"/>
</dbReference>
<organism evidence="6 7">
    <name type="scientific">Pelomonas dachongensis</name>
    <dbReference type="NCBI Taxonomy" id="3299029"/>
    <lineage>
        <taxon>Bacteria</taxon>
        <taxon>Pseudomonadati</taxon>
        <taxon>Pseudomonadota</taxon>
        <taxon>Betaproteobacteria</taxon>
        <taxon>Burkholderiales</taxon>
        <taxon>Sphaerotilaceae</taxon>
        <taxon>Roseateles</taxon>
    </lineage>
</organism>
<dbReference type="InterPro" id="IPR002104">
    <property type="entry name" value="Integrase_catalytic"/>
</dbReference>
<evidence type="ECO:0000259" key="5">
    <source>
        <dbReference type="PROSITE" id="PS51898"/>
    </source>
</evidence>
<evidence type="ECO:0000313" key="7">
    <source>
        <dbReference type="Proteomes" id="UP001606300"/>
    </source>
</evidence>
<evidence type="ECO:0000256" key="4">
    <source>
        <dbReference type="ARBA" id="ARBA00023172"/>
    </source>
</evidence>
<protein>
    <submittedName>
        <fullName evidence="6">Tyrosine-type recombinase/integrase</fullName>
    </submittedName>
</protein>
<keyword evidence="4" id="KW-0233">DNA recombination</keyword>
<dbReference type="InterPro" id="IPR011010">
    <property type="entry name" value="DNA_brk_join_enz"/>
</dbReference>
<dbReference type="Pfam" id="PF00589">
    <property type="entry name" value="Phage_integrase"/>
    <property type="match status" value="1"/>
</dbReference>
<name>A0ABW7EK84_9BURK</name>
<comment type="caution">
    <text evidence="6">The sequence shown here is derived from an EMBL/GenBank/DDBJ whole genome shotgun (WGS) entry which is preliminary data.</text>
</comment>
<dbReference type="Gene3D" id="1.10.443.10">
    <property type="entry name" value="Intergrase catalytic core"/>
    <property type="match status" value="1"/>
</dbReference>
<gene>
    <name evidence="6" type="ORF">ACG02S_07715</name>
</gene>
<evidence type="ECO:0000256" key="3">
    <source>
        <dbReference type="ARBA" id="ARBA00023125"/>
    </source>
</evidence>
<evidence type="ECO:0000256" key="2">
    <source>
        <dbReference type="ARBA" id="ARBA00022908"/>
    </source>
</evidence>
<evidence type="ECO:0000256" key="1">
    <source>
        <dbReference type="ARBA" id="ARBA00008857"/>
    </source>
</evidence>
<comment type="similarity">
    <text evidence="1">Belongs to the 'phage' integrase family.</text>
</comment>
<evidence type="ECO:0000313" key="6">
    <source>
        <dbReference type="EMBL" id="MFG6413785.1"/>
    </source>
</evidence>
<sequence length="360" mass="40830">MGTIIPRKRKDGSIGYTALVRIKKAGKVVHSESETFDREQAAKIWMKGREAELAKPGALTKVPDPTLSEVIDQYNREKQKTHGKTKTQVLNTIKEAALAKKRCSEIGSPELVAFAQSLKVQPQTRGNYMSHLGAIFTVARPAWGYPLDTQAMEDAQIVLKKLGLVSKSKERTRRPTLDELNQLMTHYEVVSLKRPASLPMQRLILFAIFSTRRQEEICRVTSADLERPAMQLVVRDMKNPGEKIGNDVRTTLTPEALQLIDTQPETTGCIWPYNAESVSTSFTRACALLGIDDLHFHDLRHDGISRLFELGWTIPQVAAVSGHRSWQSLKRYTHLQHTGDRFDKYQDYPWLERVLRVVTK</sequence>
<feature type="domain" description="Tyr recombinase" evidence="5">
    <location>
        <begin position="170"/>
        <end position="347"/>
    </location>
</feature>
<keyword evidence="3" id="KW-0238">DNA-binding</keyword>
<dbReference type="PROSITE" id="PS51898">
    <property type="entry name" value="TYR_RECOMBINASE"/>
    <property type="match status" value="1"/>
</dbReference>
<dbReference type="InterPro" id="IPR050090">
    <property type="entry name" value="Tyrosine_recombinase_XerCD"/>
</dbReference>
<dbReference type="SUPFAM" id="SSF56349">
    <property type="entry name" value="DNA breaking-rejoining enzymes"/>
    <property type="match status" value="1"/>
</dbReference>
<reference evidence="6 7" key="1">
    <citation type="submission" date="2024-09" db="EMBL/GenBank/DDBJ databases">
        <title>Novel species of the genus Pelomonas and Roseateles isolated from streams.</title>
        <authorList>
            <person name="Lu H."/>
        </authorList>
    </citation>
    <scope>NUCLEOTIDE SEQUENCE [LARGE SCALE GENOMIC DNA]</scope>
    <source>
        <strain evidence="6 7">DC23W</strain>
    </source>
</reference>